<organism evidence="2 3">
    <name type="scientific">candidate division TA06 bacterium ADurb.Bin417</name>
    <dbReference type="NCBI Taxonomy" id="1852828"/>
    <lineage>
        <taxon>Bacteria</taxon>
        <taxon>Bacteria division TA06</taxon>
    </lineage>
</organism>
<gene>
    <name evidence="2" type="ORF">BWY73_00225</name>
</gene>
<evidence type="ECO:0000313" key="2">
    <source>
        <dbReference type="EMBL" id="OPZ93602.1"/>
    </source>
</evidence>
<dbReference type="EMBL" id="MWAK01000016">
    <property type="protein sequence ID" value="OPZ93602.1"/>
    <property type="molecule type" value="Genomic_DNA"/>
</dbReference>
<sequence length="1051" mass="105076">MDQAQPGIDFGVQTGVRGEVDRVAPEVGVGSAVAVVPDRPVERNRVPGTGLGRRVEQQRLQVGDDPGNADGQRFGAVVGFAASLVNRAAGVGEHEEVIVAVQGDRQFDRLAALVGFPDIQPSLVDVGAELDVQRGVQLGVPGEVDSVGPVGGHRVAGAAVGHLPGHGDRPAGIAGGRGGDVGDDQVGRPGENVDRAAGPDIVQVVQLHHLAPVVGPDQQVAGAADGVGQGDGQLGQVGVAFGQGVEVGLLAQAEVAGIQAGVLGEIDRVGPAVVGRGGGAVIDHRETDGQVAAGGGAARGGDLQHLQVGGDQGDVGGLVGGPDVVVLGGVFVDIVVAVGPDQEVAGAADSGRQGDRERGLVTLLGGERSALVEVAQVVVAGVQAGVLGEEDLVGPPAGIDRAVAVVLHLPAHLDRLARGGHRRRGDRDHLQVGRSGQRDREGLVIQVVILQAFAHPVIGVGRHQQVIAAFQSVGQPGLKGGGVGILRREVTAVARVVEQSVDVGLELGVQREVGGVVPERGVGGAVTGVLDGEGEGGVLTGEGTGGRVDHGNFQVGHRAHPDLDRLGGEAAVVILGRLEALPLVDVVVEIGHDQQVDAALALQQVARDGDGLDAGDAGAGVQAGIVVEADQRGVVADLIVAGEVDVIGPDSADIGQAPVFQLPGQIEGAAGPDLGRRFGALDPEIGHRYEGYRDMAVGHDLVDLEGGITRGVVGAVQGVFLIGETVGGDRGDRGRLAVEDILAGREDRAVAGGHFGGHPGITQDGIDPRRLVRRGDRDAVGGGLVAPVVVPARQVAGVDLVETDPVEALVEAGQPVSAVGAGSGRFQEGAARIVKVNPDPGQVTAAGVAYPAGDGAGSPHDRIDIGDGLRGGHRYRVGLGRLGPAVVPLVQVGRVQPAAGEEDPVTAGMEIADRVGTVGAGRQAAGQGIVPGVAYRDLDASQVDGIGVGDPAGDGAGRAQDGVDAAAVGGRVDRDDRGLVLVACGVVPEVEVAGRPAVEEDLVIASGQGAGGIGAVGSGGRRFNQEPVLVNGNLDAGQRLAGVGGGHPAGD</sequence>
<dbReference type="Proteomes" id="UP000485484">
    <property type="component" value="Unassembled WGS sequence"/>
</dbReference>
<proteinExistence type="predicted"/>
<comment type="caution">
    <text evidence="2">The sequence shown here is derived from an EMBL/GenBank/DDBJ whole genome shotgun (WGS) entry which is preliminary data.</text>
</comment>
<dbReference type="AlphaFoldDB" id="A0A1V5MKJ2"/>
<evidence type="ECO:0000313" key="3">
    <source>
        <dbReference type="Proteomes" id="UP000485484"/>
    </source>
</evidence>
<protein>
    <submittedName>
        <fullName evidence="2">Uncharacterized protein</fullName>
    </submittedName>
</protein>
<reference evidence="2 3" key="1">
    <citation type="submission" date="2017-02" db="EMBL/GenBank/DDBJ databases">
        <title>Delving into the versatile metabolic prowess of the omnipresent phylum Bacteroidetes.</title>
        <authorList>
            <person name="Nobu M.K."/>
            <person name="Mei R."/>
            <person name="Narihiro T."/>
            <person name="Kuroda K."/>
            <person name="Liu W.-T."/>
        </authorList>
    </citation>
    <scope>NUCLEOTIDE SEQUENCE [LARGE SCALE GENOMIC DNA]</scope>
    <source>
        <strain evidence="2">ADurb.Bin417</strain>
    </source>
</reference>
<evidence type="ECO:0000256" key="1">
    <source>
        <dbReference type="SAM" id="MobiDB-lite"/>
    </source>
</evidence>
<accession>A0A1V5MKJ2</accession>
<feature type="region of interest" description="Disordered" evidence="1">
    <location>
        <begin position="161"/>
        <end position="195"/>
    </location>
</feature>
<name>A0A1V5MKJ2_UNCT6</name>